<evidence type="ECO:0000256" key="2">
    <source>
        <dbReference type="ARBA" id="ARBA00022729"/>
    </source>
</evidence>
<dbReference type="InterPro" id="IPR027385">
    <property type="entry name" value="Beta-barrel_OMP"/>
</dbReference>
<dbReference type="OrthoDB" id="8757719at2"/>
<feature type="chain" id="PRO_5012884479" evidence="3">
    <location>
        <begin position="22"/>
        <end position="175"/>
    </location>
</feature>
<keyword evidence="2 3" id="KW-0732">Signal</keyword>
<dbReference type="InterPro" id="IPR011250">
    <property type="entry name" value="OMP/PagP_B-barrel"/>
</dbReference>
<comment type="subcellular location">
    <subcellularLocation>
        <location evidence="1">Cell outer membrane</location>
    </subcellularLocation>
</comment>
<dbReference type="AlphaFoldDB" id="A0A1M7RFQ1"/>
<gene>
    <name evidence="5" type="ORF">SAMN05192549_1334</name>
</gene>
<dbReference type="SUPFAM" id="SSF56925">
    <property type="entry name" value="OMPA-like"/>
    <property type="match status" value="1"/>
</dbReference>
<name>A0A1M7RFQ1_9BURK</name>
<evidence type="ECO:0000313" key="6">
    <source>
        <dbReference type="Proteomes" id="UP000184339"/>
    </source>
</evidence>
<proteinExistence type="predicted"/>
<dbReference type="Proteomes" id="UP000184339">
    <property type="component" value="Unassembled WGS sequence"/>
</dbReference>
<evidence type="ECO:0000256" key="3">
    <source>
        <dbReference type="SAM" id="SignalP"/>
    </source>
</evidence>
<dbReference type="RefSeq" id="WP_072791133.1">
    <property type="nucleotide sequence ID" value="NZ_FRCX01000033.1"/>
</dbReference>
<dbReference type="STRING" id="551987.SAMN05192549_1334"/>
<organism evidence="5 6">
    <name type="scientific">Duganella sacchari</name>
    <dbReference type="NCBI Taxonomy" id="551987"/>
    <lineage>
        <taxon>Bacteria</taxon>
        <taxon>Pseudomonadati</taxon>
        <taxon>Pseudomonadota</taxon>
        <taxon>Betaproteobacteria</taxon>
        <taxon>Burkholderiales</taxon>
        <taxon>Oxalobacteraceae</taxon>
        <taxon>Telluria group</taxon>
        <taxon>Duganella</taxon>
    </lineage>
</organism>
<dbReference type="GO" id="GO:0009279">
    <property type="term" value="C:cell outer membrane"/>
    <property type="evidence" value="ECO:0007669"/>
    <property type="project" value="UniProtKB-SubCell"/>
</dbReference>
<reference evidence="6" key="1">
    <citation type="submission" date="2016-11" db="EMBL/GenBank/DDBJ databases">
        <authorList>
            <person name="Varghese N."/>
            <person name="Submissions S."/>
        </authorList>
    </citation>
    <scope>NUCLEOTIDE SEQUENCE [LARGE SCALE GENOMIC DNA]</scope>
    <source>
        <strain evidence="6">Sac-22</strain>
    </source>
</reference>
<protein>
    <submittedName>
        <fullName evidence="5">Outer membrane insertion C-terminal signal</fullName>
    </submittedName>
</protein>
<sequence>MRFVLSAVACGLLAATAPSFAQSSFEPGVYVSADVGRASVSSKYADNDSDATLSAAVGYQYTPALGFEVYTRGLSLTPLRGAFVEPGYYPDRHYGISLIGTANLDNNFRLFGRAGVGRTTMKGNRTSLSDHDDTDPIFGVGAGYSFNRNWSVNVEGSYLTKSEVKLLTVGVRYQF</sequence>
<evidence type="ECO:0000256" key="1">
    <source>
        <dbReference type="ARBA" id="ARBA00004442"/>
    </source>
</evidence>
<keyword evidence="6" id="KW-1185">Reference proteome</keyword>
<dbReference type="Gene3D" id="2.40.160.20">
    <property type="match status" value="1"/>
</dbReference>
<evidence type="ECO:0000313" key="5">
    <source>
        <dbReference type="EMBL" id="SHN44989.1"/>
    </source>
</evidence>
<feature type="signal peptide" evidence="3">
    <location>
        <begin position="1"/>
        <end position="21"/>
    </location>
</feature>
<feature type="domain" description="Outer membrane protein beta-barrel" evidence="4">
    <location>
        <begin position="8"/>
        <end position="175"/>
    </location>
</feature>
<evidence type="ECO:0000259" key="4">
    <source>
        <dbReference type="Pfam" id="PF13505"/>
    </source>
</evidence>
<dbReference type="EMBL" id="FRCX01000033">
    <property type="protein sequence ID" value="SHN44989.1"/>
    <property type="molecule type" value="Genomic_DNA"/>
</dbReference>
<accession>A0A1M7RFQ1</accession>
<dbReference type="Pfam" id="PF13505">
    <property type="entry name" value="OMP_b-brl"/>
    <property type="match status" value="1"/>
</dbReference>